<evidence type="ECO:0000313" key="2">
    <source>
        <dbReference type="EMBL" id="DAE21350.1"/>
    </source>
</evidence>
<protein>
    <submittedName>
        <fullName evidence="2">Uncharacterized protein</fullName>
    </submittedName>
</protein>
<feature type="transmembrane region" description="Helical" evidence="1">
    <location>
        <begin position="7"/>
        <end position="29"/>
    </location>
</feature>
<name>A0A8S5QQ51_9CAUD</name>
<keyword evidence="1" id="KW-1133">Transmembrane helix</keyword>
<organism evidence="2">
    <name type="scientific">Siphoviridae sp. ctE6L85</name>
    <dbReference type="NCBI Taxonomy" id="2826202"/>
    <lineage>
        <taxon>Viruses</taxon>
        <taxon>Duplodnaviria</taxon>
        <taxon>Heunggongvirae</taxon>
        <taxon>Uroviricota</taxon>
        <taxon>Caudoviricetes</taxon>
    </lineage>
</organism>
<proteinExistence type="predicted"/>
<keyword evidence="1" id="KW-0472">Membrane</keyword>
<reference evidence="2" key="1">
    <citation type="journal article" date="2021" name="Proc. Natl. Acad. Sci. U.S.A.">
        <title>A Catalog of Tens of Thousands of Viruses from Human Metagenomes Reveals Hidden Associations with Chronic Diseases.</title>
        <authorList>
            <person name="Tisza M.J."/>
            <person name="Buck C.B."/>
        </authorList>
    </citation>
    <scope>NUCLEOTIDE SEQUENCE</scope>
    <source>
        <strain evidence="2">CtE6L85</strain>
    </source>
</reference>
<keyword evidence="1" id="KW-0812">Transmembrane</keyword>
<evidence type="ECO:0000256" key="1">
    <source>
        <dbReference type="SAM" id="Phobius"/>
    </source>
</evidence>
<accession>A0A8S5QQ51</accession>
<sequence>MKQDNSYLIPVFAMAIATLLMFVCIFNPMGW</sequence>
<dbReference type="EMBL" id="BK015711">
    <property type="protein sequence ID" value="DAE21350.1"/>
    <property type="molecule type" value="Genomic_DNA"/>
</dbReference>